<keyword evidence="1" id="KW-0472">Membrane</keyword>
<dbReference type="EMBL" id="MN739345">
    <property type="protein sequence ID" value="QHS99566.1"/>
    <property type="molecule type" value="Genomic_DNA"/>
</dbReference>
<keyword evidence="1" id="KW-1133">Transmembrane helix</keyword>
<feature type="transmembrane region" description="Helical" evidence="1">
    <location>
        <begin position="21"/>
        <end position="41"/>
    </location>
</feature>
<sequence length="225" mass="26087">MVNNSNESEIFNELAISDLIRLGYTYAIFIFIAIILVKFQVLAYPHVFLMTVLYIFLTFGAEMLWLYGFTMRLRTDVGKDYESRDLFHKILNNILPFSILVFGYAILLDAFRLDHFASDGQHIEFYIRGITGLIFLIAYVYLFYKLIKQIDSAKNNMSEPPSDSWTDDYPDNKSTKYDNVLDILYNLFQPLSIIIISGIMYFIIRTTNVSVINNINKLAPNMSTV</sequence>
<name>A0A6C0C5C7_9ZZZZ</name>
<accession>A0A6C0C5C7</accession>
<feature type="transmembrane region" description="Helical" evidence="1">
    <location>
        <begin position="125"/>
        <end position="144"/>
    </location>
</feature>
<keyword evidence="1" id="KW-0812">Transmembrane</keyword>
<reference evidence="2" key="1">
    <citation type="journal article" date="2020" name="Nature">
        <title>Giant virus diversity and host interactions through global metagenomics.</title>
        <authorList>
            <person name="Schulz F."/>
            <person name="Roux S."/>
            <person name="Paez-Espino D."/>
            <person name="Jungbluth S."/>
            <person name="Walsh D.A."/>
            <person name="Denef V.J."/>
            <person name="McMahon K.D."/>
            <person name="Konstantinidis K.T."/>
            <person name="Eloe-Fadrosh E.A."/>
            <person name="Kyrpides N.C."/>
            <person name="Woyke T."/>
        </authorList>
    </citation>
    <scope>NUCLEOTIDE SEQUENCE</scope>
    <source>
        <strain evidence="2">GVMAG-M-3300020187-37</strain>
    </source>
</reference>
<feature type="transmembrane region" description="Helical" evidence="1">
    <location>
        <begin position="47"/>
        <end position="69"/>
    </location>
</feature>
<feature type="transmembrane region" description="Helical" evidence="1">
    <location>
        <begin position="90"/>
        <end position="113"/>
    </location>
</feature>
<evidence type="ECO:0000313" key="2">
    <source>
        <dbReference type="EMBL" id="QHS99566.1"/>
    </source>
</evidence>
<feature type="transmembrane region" description="Helical" evidence="1">
    <location>
        <begin position="183"/>
        <end position="204"/>
    </location>
</feature>
<organism evidence="2">
    <name type="scientific">viral metagenome</name>
    <dbReference type="NCBI Taxonomy" id="1070528"/>
    <lineage>
        <taxon>unclassified sequences</taxon>
        <taxon>metagenomes</taxon>
        <taxon>organismal metagenomes</taxon>
    </lineage>
</organism>
<proteinExistence type="predicted"/>
<evidence type="ECO:0000256" key="1">
    <source>
        <dbReference type="SAM" id="Phobius"/>
    </source>
</evidence>
<dbReference type="AlphaFoldDB" id="A0A6C0C5C7"/>
<protein>
    <submittedName>
        <fullName evidence="2">Uncharacterized protein</fullName>
    </submittedName>
</protein>